<organism evidence="8 9">
    <name type="scientific">OM182 bacterium</name>
    <dbReference type="NCBI Taxonomy" id="2510334"/>
    <lineage>
        <taxon>Bacteria</taxon>
        <taxon>Pseudomonadati</taxon>
        <taxon>Pseudomonadota</taxon>
        <taxon>Gammaproteobacteria</taxon>
        <taxon>OMG group</taxon>
        <taxon>OM182 clade</taxon>
    </lineage>
</organism>
<sequence>MQTFAYLIIRTILTICSWLPLPVLHGIGWIWGSLLYLIPNRTQETTRKNLQTCFPEMPSTQINQLVKESLINTACTALEMGKAWVSPITSTLNLVKDSDGLEEFAAAAAGPRGVILLAPHLSNWEIFGFYASEGRRANFMYQPPRIEGLDRLLRRVRARNGVSLAPTNRKGVAQLLTALKRGEIVGILPDQVPTDEGGEFANFFGEPALTMTLVSKLIQRTDARVFCGFAKRLPRGKGFVAIFEQADEKIYSSDIKESTEGLNRTVESAVRKAVSQYQWEYKRFRRRPDNSEFYRTKPR</sequence>
<evidence type="ECO:0000256" key="6">
    <source>
        <dbReference type="ARBA" id="ARBA00023315"/>
    </source>
</evidence>
<name>A0A520RX77_9GAMM</name>
<keyword evidence="3" id="KW-0997">Cell inner membrane</keyword>
<evidence type="ECO:0000256" key="3">
    <source>
        <dbReference type="ARBA" id="ARBA00022519"/>
    </source>
</evidence>
<dbReference type="GO" id="GO:0005886">
    <property type="term" value="C:plasma membrane"/>
    <property type="evidence" value="ECO:0007669"/>
    <property type="project" value="UniProtKB-SubCell"/>
</dbReference>
<feature type="transmembrane region" description="Helical" evidence="7">
    <location>
        <begin position="12"/>
        <end position="38"/>
    </location>
</feature>
<dbReference type="Pfam" id="PF03279">
    <property type="entry name" value="Lip_A_acyltrans"/>
    <property type="match status" value="1"/>
</dbReference>
<evidence type="ECO:0000313" key="9">
    <source>
        <dbReference type="Proteomes" id="UP000320404"/>
    </source>
</evidence>
<evidence type="ECO:0000256" key="4">
    <source>
        <dbReference type="ARBA" id="ARBA00022679"/>
    </source>
</evidence>
<dbReference type="EMBL" id="SHAH01000080">
    <property type="protein sequence ID" value="RZO74840.1"/>
    <property type="molecule type" value="Genomic_DNA"/>
</dbReference>
<keyword evidence="2" id="KW-1003">Cell membrane</keyword>
<evidence type="ECO:0000313" key="8">
    <source>
        <dbReference type="EMBL" id="RZO74840.1"/>
    </source>
</evidence>
<evidence type="ECO:0000256" key="2">
    <source>
        <dbReference type="ARBA" id="ARBA00022475"/>
    </source>
</evidence>
<evidence type="ECO:0000256" key="7">
    <source>
        <dbReference type="SAM" id="Phobius"/>
    </source>
</evidence>
<dbReference type="AlphaFoldDB" id="A0A520RX77"/>
<gene>
    <name evidence="8" type="ORF">EVA69_05185</name>
</gene>
<keyword evidence="7" id="KW-0812">Transmembrane</keyword>
<evidence type="ECO:0008006" key="10">
    <source>
        <dbReference type="Google" id="ProtNLM"/>
    </source>
</evidence>
<dbReference type="GO" id="GO:0009247">
    <property type="term" value="P:glycolipid biosynthetic process"/>
    <property type="evidence" value="ECO:0007669"/>
    <property type="project" value="UniProtKB-ARBA"/>
</dbReference>
<keyword evidence="4" id="KW-0808">Transferase</keyword>
<accession>A0A520RX77</accession>
<comment type="subcellular location">
    <subcellularLocation>
        <location evidence="1">Cell inner membrane</location>
    </subcellularLocation>
</comment>
<evidence type="ECO:0000256" key="5">
    <source>
        <dbReference type="ARBA" id="ARBA00023136"/>
    </source>
</evidence>
<dbReference type="CDD" id="cd07984">
    <property type="entry name" value="LPLAT_LABLAT-like"/>
    <property type="match status" value="1"/>
</dbReference>
<reference evidence="8 9" key="1">
    <citation type="submission" date="2019-02" db="EMBL/GenBank/DDBJ databases">
        <title>Prokaryotic population dynamics and viral predation in marine succession experiment using metagenomics: the confinement effect.</title>
        <authorList>
            <person name="Haro-Moreno J.M."/>
            <person name="Rodriguez-Valera F."/>
            <person name="Lopez-Perez M."/>
        </authorList>
    </citation>
    <scope>NUCLEOTIDE SEQUENCE [LARGE SCALE GENOMIC DNA]</scope>
    <source>
        <strain evidence="8">MED-G158</strain>
    </source>
</reference>
<keyword evidence="7" id="KW-1133">Transmembrane helix</keyword>
<dbReference type="GO" id="GO:0016746">
    <property type="term" value="F:acyltransferase activity"/>
    <property type="evidence" value="ECO:0007669"/>
    <property type="project" value="UniProtKB-KW"/>
</dbReference>
<keyword evidence="6" id="KW-0012">Acyltransferase</keyword>
<evidence type="ECO:0000256" key="1">
    <source>
        <dbReference type="ARBA" id="ARBA00004533"/>
    </source>
</evidence>
<dbReference type="PIRSF" id="PIRSF026649">
    <property type="entry name" value="MsbB"/>
    <property type="match status" value="1"/>
</dbReference>
<proteinExistence type="predicted"/>
<dbReference type="PANTHER" id="PTHR30606">
    <property type="entry name" value="LIPID A BIOSYNTHESIS LAUROYL ACYLTRANSFERASE"/>
    <property type="match status" value="1"/>
</dbReference>
<keyword evidence="5 7" id="KW-0472">Membrane</keyword>
<comment type="caution">
    <text evidence="8">The sequence shown here is derived from an EMBL/GenBank/DDBJ whole genome shotgun (WGS) entry which is preliminary data.</text>
</comment>
<protein>
    <recommendedName>
        <fullName evidence="10">Lipid A biosynthesis acyltransferase</fullName>
    </recommendedName>
</protein>
<dbReference type="PANTHER" id="PTHR30606:SF10">
    <property type="entry name" value="PHOSPHATIDYLINOSITOL MANNOSIDE ACYLTRANSFERASE"/>
    <property type="match status" value="1"/>
</dbReference>
<dbReference type="Proteomes" id="UP000320404">
    <property type="component" value="Unassembled WGS sequence"/>
</dbReference>
<dbReference type="InterPro" id="IPR004960">
    <property type="entry name" value="LipA_acyltrans"/>
</dbReference>